<proteinExistence type="predicted"/>
<protein>
    <submittedName>
        <fullName evidence="1">Uncharacterized protein</fullName>
    </submittedName>
</protein>
<dbReference type="AlphaFoldDB" id="A0A2P2P550"/>
<dbReference type="EMBL" id="GGEC01069401">
    <property type="protein sequence ID" value="MBX49885.1"/>
    <property type="molecule type" value="Transcribed_RNA"/>
</dbReference>
<sequence>MLFLASDFGFFVVSWKFCWFLEVGFRLTVLGLYGS</sequence>
<organism evidence="1">
    <name type="scientific">Rhizophora mucronata</name>
    <name type="common">Asiatic mangrove</name>
    <dbReference type="NCBI Taxonomy" id="61149"/>
    <lineage>
        <taxon>Eukaryota</taxon>
        <taxon>Viridiplantae</taxon>
        <taxon>Streptophyta</taxon>
        <taxon>Embryophyta</taxon>
        <taxon>Tracheophyta</taxon>
        <taxon>Spermatophyta</taxon>
        <taxon>Magnoliopsida</taxon>
        <taxon>eudicotyledons</taxon>
        <taxon>Gunneridae</taxon>
        <taxon>Pentapetalae</taxon>
        <taxon>rosids</taxon>
        <taxon>fabids</taxon>
        <taxon>Malpighiales</taxon>
        <taxon>Rhizophoraceae</taxon>
        <taxon>Rhizophora</taxon>
    </lineage>
</organism>
<accession>A0A2P2P550</accession>
<name>A0A2P2P550_RHIMU</name>
<reference evidence="1" key="1">
    <citation type="submission" date="2018-02" db="EMBL/GenBank/DDBJ databases">
        <title>Rhizophora mucronata_Transcriptome.</title>
        <authorList>
            <person name="Meera S.P."/>
            <person name="Sreeshan A."/>
            <person name="Augustine A."/>
        </authorList>
    </citation>
    <scope>NUCLEOTIDE SEQUENCE</scope>
    <source>
        <tissue evidence="1">Leaf</tissue>
    </source>
</reference>
<evidence type="ECO:0000313" key="1">
    <source>
        <dbReference type="EMBL" id="MBX49885.1"/>
    </source>
</evidence>